<dbReference type="AlphaFoldDB" id="A0A0D7BGS6"/>
<sequence>MKMHTVREKGICSPQGRRQVSELSKQNEGTRHQRVSNNELWKSGGQAPQTHDESGIGPNGRSNPSLSMTKNGQINNAVFQRLIITQKIETEPRLNTFSSVIFLRRWYKNQHANLHDQGIAEASLNSMQISVLAEAARFNPEVHSSDFTSTSIRAAEYRTRRQNPERHSHLLYINLSAIRFDTAILCFTKKSWLAEMRPQKRTAFGNLETASKTSKEQYKGNPKEEGVTSILGKYSECLHDISAKIPCFSSSDGGRAPGKSQQQSSVGCFCGDVSINTPCGGANRSAPPPLVVRGRRAVRQTWNTMSGWGDVI</sequence>
<keyword evidence="3" id="KW-1185">Reference proteome</keyword>
<proteinExistence type="predicted"/>
<evidence type="ECO:0000313" key="3">
    <source>
        <dbReference type="Proteomes" id="UP000054007"/>
    </source>
</evidence>
<feature type="compositionally biased region" description="Polar residues" evidence="1">
    <location>
        <begin position="60"/>
        <end position="70"/>
    </location>
</feature>
<accession>A0A0D7BGS6</accession>
<dbReference type="EMBL" id="KN880478">
    <property type="protein sequence ID" value="KIY69773.1"/>
    <property type="molecule type" value="Genomic_DNA"/>
</dbReference>
<feature type="compositionally biased region" description="Polar residues" evidence="1">
    <location>
        <begin position="16"/>
        <end position="27"/>
    </location>
</feature>
<dbReference type="Proteomes" id="UP000054007">
    <property type="component" value="Unassembled WGS sequence"/>
</dbReference>
<protein>
    <submittedName>
        <fullName evidence="2">Uncharacterized protein</fullName>
    </submittedName>
</protein>
<name>A0A0D7BGS6_9AGAR</name>
<organism evidence="2 3">
    <name type="scientific">Cylindrobasidium torrendii FP15055 ss-10</name>
    <dbReference type="NCBI Taxonomy" id="1314674"/>
    <lineage>
        <taxon>Eukaryota</taxon>
        <taxon>Fungi</taxon>
        <taxon>Dikarya</taxon>
        <taxon>Basidiomycota</taxon>
        <taxon>Agaricomycotina</taxon>
        <taxon>Agaricomycetes</taxon>
        <taxon>Agaricomycetidae</taxon>
        <taxon>Agaricales</taxon>
        <taxon>Marasmiineae</taxon>
        <taxon>Physalacriaceae</taxon>
        <taxon>Cylindrobasidium</taxon>
    </lineage>
</organism>
<feature type="region of interest" description="Disordered" evidence="1">
    <location>
        <begin position="1"/>
        <end position="70"/>
    </location>
</feature>
<reference evidence="2 3" key="1">
    <citation type="journal article" date="2015" name="Fungal Genet. Biol.">
        <title>Evolution of novel wood decay mechanisms in Agaricales revealed by the genome sequences of Fistulina hepatica and Cylindrobasidium torrendii.</title>
        <authorList>
            <person name="Floudas D."/>
            <person name="Held B.W."/>
            <person name="Riley R."/>
            <person name="Nagy L.G."/>
            <person name="Koehler G."/>
            <person name="Ransdell A.S."/>
            <person name="Younus H."/>
            <person name="Chow J."/>
            <person name="Chiniquy J."/>
            <person name="Lipzen A."/>
            <person name="Tritt A."/>
            <person name="Sun H."/>
            <person name="Haridas S."/>
            <person name="LaButti K."/>
            <person name="Ohm R.A."/>
            <person name="Kues U."/>
            <person name="Blanchette R.A."/>
            <person name="Grigoriev I.V."/>
            <person name="Minto R.E."/>
            <person name="Hibbett D.S."/>
        </authorList>
    </citation>
    <scope>NUCLEOTIDE SEQUENCE [LARGE SCALE GENOMIC DNA]</scope>
    <source>
        <strain evidence="2 3">FP15055 ss-10</strain>
    </source>
</reference>
<evidence type="ECO:0000256" key="1">
    <source>
        <dbReference type="SAM" id="MobiDB-lite"/>
    </source>
</evidence>
<evidence type="ECO:0000313" key="2">
    <source>
        <dbReference type="EMBL" id="KIY69773.1"/>
    </source>
</evidence>
<gene>
    <name evidence="2" type="ORF">CYLTODRAFT_442417</name>
</gene>
<feature type="compositionally biased region" description="Basic and acidic residues" evidence="1">
    <location>
        <begin position="1"/>
        <end position="10"/>
    </location>
</feature>